<organism evidence="3 4">
    <name type="scientific">Pochonia chlamydosporia 170</name>
    <dbReference type="NCBI Taxonomy" id="1380566"/>
    <lineage>
        <taxon>Eukaryota</taxon>
        <taxon>Fungi</taxon>
        <taxon>Dikarya</taxon>
        <taxon>Ascomycota</taxon>
        <taxon>Pezizomycotina</taxon>
        <taxon>Sordariomycetes</taxon>
        <taxon>Hypocreomycetidae</taxon>
        <taxon>Hypocreales</taxon>
        <taxon>Clavicipitaceae</taxon>
        <taxon>Pochonia</taxon>
    </lineage>
</organism>
<dbReference type="SUPFAM" id="SSF55797">
    <property type="entry name" value="PR-1-like"/>
    <property type="match status" value="1"/>
</dbReference>
<dbReference type="STRING" id="1380566.A0A179G586"/>
<dbReference type="Pfam" id="PF00188">
    <property type="entry name" value="CAP"/>
    <property type="match status" value="1"/>
</dbReference>
<dbReference type="InterPro" id="IPR001283">
    <property type="entry name" value="CRISP-related"/>
</dbReference>
<accession>A0A179G586</accession>
<evidence type="ECO:0000313" key="4">
    <source>
        <dbReference type="Proteomes" id="UP000078397"/>
    </source>
</evidence>
<keyword evidence="1" id="KW-0732">Signal</keyword>
<dbReference type="SMART" id="SM00198">
    <property type="entry name" value="SCP"/>
    <property type="match status" value="1"/>
</dbReference>
<sequence>MKNFSGLVVSCLLLNSRSVIASSDDPTAALAIVNQARQAKGVQPLTWDPNLKTYAQLWADEMGSGRQPFEHAPASYRPSQGENLYEQSAGQCDAAYDNPLQTAMRAWLSQESLYTGQPITTGHEPWLHWSQCMWSSTTRIGCARAYSISEPYKFFDVCRFAPEGNINRFRAVLKENASLDQDEECGPAKGQI</sequence>
<dbReference type="PRINTS" id="PR00837">
    <property type="entry name" value="V5TPXLIKE"/>
</dbReference>
<gene>
    <name evidence="3" type="ORF">VFPPC_15150</name>
</gene>
<dbReference type="KEGG" id="pchm:VFPPC_15150"/>
<protein>
    <submittedName>
        <fullName evidence="3">SCP-like extracellular</fullName>
    </submittedName>
</protein>
<dbReference type="OrthoDB" id="43654at2759"/>
<evidence type="ECO:0000259" key="2">
    <source>
        <dbReference type="SMART" id="SM00198"/>
    </source>
</evidence>
<evidence type="ECO:0000313" key="3">
    <source>
        <dbReference type="EMBL" id="OAQ72503.2"/>
    </source>
</evidence>
<dbReference type="Gene3D" id="3.40.33.10">
    <property type="entry name" value="CAP"/>
    <property type="match status" value="1"/>
</dbReference>
<dbReference type="InterPro" id="IPR035940">
    <property type="entry name" value="CAP_sf"/>
</dbReference>
<evidence type="ECO:0000256" key="1">
    <source>
        <dbReference type="SAM" id="SignalP"/>
    </source>
</evidence>
<feature type="domain" description="SCP" evidence="2">
    <location>
        <begin position="24"/>
        <end position="168"/>
    </location>
</feature>
<dbReference type="PANTHER" id="PTHR10334">
    <property type="entry name" value="CYSTEINE-RICH SECRETORY PROTEIN-RELATED"/>
    <property type="match status" value="1"/>
</dbReference>
<dbReference type="RefSeq" id="XP_022284671.1">
    <property type="nucleotide sequence ID" value="XM_022428955.1"/>
</dbReference>
<proteinExistence type="predicted"/>
<dbReference type="Proteomes" id="UP000078397">
    <property type="component" value="Unassembled WGS sequence"/>
</dbReference>
<dbReference type="GeneID" id="28856897"/>
<feature type="signal peptide" evidence="1">
    <location>
        <begin position="1"/>
        <end position="21"/>
    </location>
</feature>
<reference evidence="3 4" key="1">
    <citation type="journal article" date="2016" name="PLoS Pathog.">
        <title>Biosynthesis of antibiotic leucinostatins in bio-control fungus Purpureocillium lilacinum and their inhibition on phytophthora revealed by genome mining.</title>
        <authorList>
            <person name="Wang G."/>
            <person name="Liu Z."/>
            <person name="Lin R."/>
            <person name="Li E."/>
            <person name="Mao Z."/>
            <person name="Ling J."/>
            <person name="Yang Y."/>
            <person name="Yin W.B."/>
            <person name="Xie B."/>
        </authorList>
    </citation>
    <scope>NUCLEOTIDE SEQUENCE [LARGE SCALE GENOMIC DNA]</scope>
    <source>
        <strain evidence="3">170</strain>
    </source>
</reference>
<keyword evidence="4" id="KW-1185">Reference proteome</keyword>
<name>A0A179G586_METCM</name>
<comment type="caution">
    <text evidence="3">The sequence shown here is derived from an EMBL/GenBank/DDBJ whole genome shotgun (WGS) entry which is preliminary data.</text>
</comment>
<feature type="chain" id="PRO_5012768694" evidence="1">
    <location>
        <begin position="22"/>
        <end position="192"/>
    </location>
</feature>
<dbReference type="AlphaFoldDB" id="A0A179G586"/>
<dbReference type="EMBL" id="LSBJ02000001">
    <property type="protein sequence ID" value="OAQ72503.2"/>
    <property type="molecule type" value="Genomic_DNA"/>
</dbReference>
<dbReference type="InterPro" id="IPR014044">
    <property type="entry name" value="CAP_dom"/>
</dbReference>